<evidence type="ECO:0000256" key="8">
    <source>
        <dbReference type="ARBA" id="ARBA00023170"/>
    </source>
</evidence>
<accession>A0ABW5AE06</accession>
<name>A0ABW5AE06_9BRAD</name>
<dbReference type="PANTHER" id="PTHR30069">
    <property type="entry name" value="TONB-DEPENDENT OUTER MEMBRANE RECEPTOR"/>
    <property type="match status" value="1"/>
</dbReference>
<dbReference type="InterPro" id="IPR039426">
    <property type="entry name" value="TonB-dep_rcpt-like"/>
</dbReference>
<sequence>MTAFVRRAGTAGLAARVGLAGAALSLAIAETAQAQNVALDELVVTATGRPEPREQIPETIQVIDQERIKTSAARSVTDLLAENAVGFFSEWSPAQTSINIRGAASDGQGRDFKGQVLVLINGRRAGTANLSKLSSNDVERIEVVRGPASVLYGSQNIGGVINIIMKTGRTAPGTLLEVSGGSFGQLRGKAQNGGVYKEVDWYVGLSGGKSDNYRVGGGAKELNTSWQRAGASGAFGLQIDPNQRLDIAIRTDGIYDAGFRGSTANIFSRDDRWNRSLDVVWDGKVPDGWARWMLQTYAVSDVDVFKWASPTIASGSTPVKGTSSDRNERHLDIVGTRFVPRVTPWSGNELIFGLDWENSWLRSDRTRVYLPGSPIASQGQIAPYDYNQTEAVWAFYTEDSQKLFDDRVVVRGGVRQTYGQTSLDPTPNLAAQRSRTADYQATTYSAGATWKMLDWWSWRIGTSTGFRAPTATELAADFTAVGGGRIFGNPDLTPETAEQYEVGTTFMRSGWRVDLALFQNTISNRITTKSRTGVANTSDYINNPGDIVVRGIELQADADMFKVLDRDPGTWRWSLWANGAYNFEMRDEGATAAAGTDKATRMYQYQAAVGTRFGQTGGPWNDWLVQITGVLRGPMWYASEEYLLIPGQVRNTTVYRKDPFWVWNLRGEIALSASVKLFATVNNLFDVNENPIFLALDQTPCIADPKWQNGGCGTSMPGREMLVGLQARF</sequence>
<evidence type="ECO:0000256" key="5">
    <source>
        <dbReference type="ARBA" id="ARBA00022729"/>
    </source>
</evidence>
<feature type="signal peptide" evidence="12">
    <location>
        <begin position="1"/>
        <end position="34"/>
    </location>
</feature>
<proteinExistence type="inferred from homology"/>
<protein>
    <submittedName>
        <fullName evidence="15">TonB-dependent receptor</fullName>
    </submittedName>
</protein>
<keyword evidence="2 10" id="KW-0813">Transport</keyword>
<evidence type="ECO:0000256" key="4">
    <source>
        <dbReference type="ARBA" id="ARBA00022692"/>
    </source>
</evidence>
<keyword evidence="9 10" id="KW-0998">Cell outer membrane</keyword>
<dbReference type="PANTHER" id="PTHR30069:SF29">
    <property type="entry name" value="HEMOGLOBIN AND HEMOGLOBIN-HAPTOGLOBIN-BINDING PROTEIN 1-RELATED"/>
    <property type="match status" value="1"/>
</dbReference>
<dbReference type="InterPro" id="IPR000531">
    <property type="entry name" value="Beta-barrel_TonB"/>
</dbReference>
<evidence type="ECO:0000256" key="12">
    <source>
        <dbReference type="SAM" id="SignalP"/>
    </source>
</evidence>
<dbReference type="Proteomes" id="UP001597314">
    <property type="component" value="Unassembled WGS sequence"/>
</dbReference>
<evidence type="ECO:0000256" key="9">
    <source>
        <dbReference type="ARBA" id="ARBA00023237"/>
    </source>
</evidence>
<dbReference type="CDD" id="cd01347">
    <property type="entry name" value="ligand_gated_channel"/>
    <property type="match status" value="1"/>
</dbReference>
<keyword evidence="4 10" id="KW-0812">Transmembrane</keyword>
<evidence type="ECO:0000259" key="14">
    <source>
        <dbReference type="Pfam" id="PF07715"/>
    </source>
</evidence>
<evidence type="ECO:0000256" key="11">
    <source>
        <dbReference type="RuleBase" id="RU003357"/>
    </source>
</evidence>
<evidence type="ECO:0000313" key="15">
    <source>
        <dbReference type="EMBL" id="MFD2180657.1"/>
    </source>
</evidence>
<evidence type="ECO:0000256" key="2">
    <source>
        <dbReference type="ARBA" id="ARBA00022448"/>
    </source>
</evidence>
<dbReference type="InterPro" id="IPR036942">
    <property type="entry name" value="Beta-barrel_TonB_sf"/>
</dbReference>
<reference evidence="16" key="1">
    <citation type="journal article" date="2019" name="Int. J. Syst. Evol. Microbiol.">
        <title>The Global Catalogue of Microorganisms (GCM) 10K type strain sequencing project: providing services to taxonomists for standard genome sequencing and annotation.</title>
        <authorList>
            <consortium name="The Broad Institute Genomics Platform"/>
            <consortium name="The Broad Institute Genome Sequencing Center for Infectious Disease"/>
            <person name="Wu L."/>
            <person name="Ma J."/>
        </authorList>
    </citation>
    <scope>NUCLEOTIDE SEQUENCE [LARGE SCALE GENOMIC DNA]</scope>
    <source>
        <strain evidence="16">CGMCC 1.6774</strain>
    </source>
</reference>
<evidence type="ECO:0000259" key="13">
    <source>
        <dbReference type="Pfam" id="PF00593"/>
    </source>
</evidence>
<dbReference type="Gene3D" id="2.40.170.20">
    <property type="entry name" value="TonB-dependent receptor, beta-barrel domain"/>
    <property type="match status" value="1"/>
</dbReference>
<feature type="domain" description="TonB-dependent receptor plug" evidence="14">
    <location>
        <begin position="54"/>
        <end position="160"/>
    </location>
</feature>
<feature type="chain" id="PRO_5045143808" evidence="12">
    <location>
        <begin position="35"/>
        <end position="729"/>
    </location>
</feature>
<keyword evidence="5 12" id="KW-0732">Signal</keyword>
<keyword evidence="16" id="KW-1185">Reference proteome</keyword>
<comment type="caution">
    <text evidence="15">The sequence shown here is derived from an EMBL/GenBank/DDBJ whole genome shotgun (WGS) entry which is preliminary data.</text>
</comment>
<feature type="domain" description="TonB-dependent receptor-like beta-barrel" evidence="13">
    <location>
        <begin position="219"/>
        <end position="684"/>
    </location>
</feature>
<keyword evidence="7 10" id="KW-0472">Membrane</keyword>
<dbReference type="InterPro" id="IPR037066">
    <property type="entry name" value="Plug_dom_sf"/>
</dbReference>
<dbReference type="PROSITE" id="PS52016">
    <property type="entry name" value="TONB_DEPENDENT_REC_3"/>
    <property type="match status" value="1"/>
</dbReference>
<dbReference type="InterPro" id="IPR012910">
    <property type="entry name" value="Plug_dom"/>
</dbReference>
<evidence type="ECO:0000256" key="7">
    <source>
        <dbReference type="ARBA" id="ARBA00023136"/>
    </source>
</evidence>
<dbReference type="Gene3D" id="2.170.130.10">
    <property type="entry name" value="TonB-dependent receptor, plug domain"/>
    <property type="match status" value="1"/>
</dbReference>
<comment type="similarity">
    <text evidence="10 11">Belongs to the TonB-dependent receptor family.</text>
</comment>
<keyword evidence="6 11" id="KW-0798">TonB box</keyword>
<evidence type="ECO:0000256" key="3">
    <source>
        <dbReference type="ARBA" id="ARBA00022452"/>
    </source>
</evidence>
<dbReference type="EMBL" id="JBHUIW010000001">
    <property type="protein sequence ID" value="MFD2180657.1"/>
    <property type="molecule type" value="Genomic_DNA"/>
</dbReference>
<dbReference type="SUPFAM" id="SSF56935">
    <property type="entry name" value="Porins"/>
    <property type="match status" value="1"/>
</dbReference>
<dbReference type="RefSeq" id="WP_378475872.1">
    <property type="nucleotide sequence ID" value="NZ_JBHUIW010000001.1"/>
</dbReference>
<evidence type="ECO:0000313" key="16">
    <source>
        <dbReference type="Proteomes" id="UP001597314"/>
    </source>
</evidence>
<dbReference type="Pfam" id="PF07715">
    <property type="entry name" value="Plug"/>
    <property type="match status" value="1"/>
</dbReference>
<organism evidence="15 16">
    <name type="scientific">Rhodoplanes azumiensis</name>
    <dbReference type="NCBI Taxonomy" id="1897628"/>
    <lineage>
        <taxon>Bacteria</taxon>
        <taxon>Pseudomonadati</taxon>
        <taxon>Pseudomonadota</taxon>
        <taxon>Alphaproteobacteria</taxon>
        <taxon>Hyphomicrobiales</taxon>
        <taxon>Nitrobacteraceae</taxon>
        <taxon>Rhodoplanes</taxon>
    </lineage>
</organism>
<evidence type="ECO:0000256" key="10">
    <source>
        <dbReference type="PROSITE-ProRule" id="PRU01360"/>
    </source>
</evidence>
<evidence type="ECO:0000256" key="6">
    <source>
        <dbReference type="ARBA" id="ARBA00023077"/>
    </source>
</evidence>
<gene>
    <name evidence="15" type="ORF">ACFSOX_00690</name>
</gene>
<keyword evidence="8 15" id="KW-0675">Receptor</keyword>
<comment type="subcellular location">
    <subcellularLocation>
        <location evidence="1 10">Cell outer membrane</location>
        <topology evidence="1 10">Multi-pass membrane protein</topology>
    </subcellularLocation>
</comment>
<keyword evidence="3 10" id="KW-1134">Transmembrane beta strand</keyword>
<evidence type="ECO:0000256" key="1">
    <source>
        <dbReference type="ARBA" id="ARBA00004571"/>
    </source>
</evidence>
<dbReference type="Pfam" id="PF00593">
    <property type="entry name" value="TonB_dep_Rec_b-barrel"/>
    <property type="match status" value="1"/>
</dbReference>